<dbReference type="SUPFAM" id="SSF56322">
    <property type="entry name" value="ADC synthase"/>
    <property type="match status" value="1"/>
</dbReference>
<accession>A0A5N0YRD8</accession>
<comment type="catalytic activity">
    <reaction evidence="1">
        <text>chorismate = isochorismate</text>
        <dbReference type="Rhea" id="RHEA:18985"/>
        <dbReference type="ChEBI" id="CHEBI:29748"/>
        <dbReference type="ChEBI" id="CHEBI:29780"/>
        <dbReference type="EC" id="5.4.4.2"/>
    </reaction>
</comment>
<evidence type="ECO:0000259" key="6">
    <source>
        <dbReference type="Pfam" id="PF00425"/>
    </source>
</evidence>
<protein>
    <recommendedName>
        <fullName evidence="3">isochorismate synthase</fullName>
        <ecNumber evidence="3">5.4.4.2</ecNumber>
    </recommendedName>
    <alternativeName>
        <fullName evidence="5">Isochorismate mutase</fullName>
    </alternativeName>
</protein>
<dbReference type="NCBIfam" id="TIGR00543">
    <property type="entry name" value="isochor_syn"/>
    <property type="match status" value="1"/>
</dbReference>
<dbReference type="AlphaFoldDB" id="A0A5N0YRD8"/>
<reference evidence="7 8" key="1">
    <citation type="submission" date="2019-09" db="EMBL/GenBank/DDBJ databases">
        <title>Vancomyinc resistant enterococci isolated from farm animals in Switzerland.</title>
        <authorList>
            <person name="Stevens M.J.A."/>
            <person name="Stephan R."/>
            <person name="Morach M."/>
            <person name="Nuesch-Inderbinen M."/>
        </authorList>
    </citation>
    <scope>NUCLEOTIDE SEQUENCE [LARGE SCALE GENOMIC DNA]</scope>
    <source>
        <strain evidence="7 8">GH27</strain>
    </source>
</reference>
<dbReference type="InterPro" id="IPR015890">
    <property type="entry name" value="Chorismate_C"/>
</dbReference>
<feature type="domain" description="Chorismate-utilising enzyme C-terminal" evidence="6">
    <location>
        <begin position="183"/>
        <end position="436"/>
    </location>
</feature>
<dbReference type="GO" id="GO:0009697">
    <property type="term" value="P:salicylic acid biosynthetic process"/>
    <property type="evidence" value="ECO:0007669"/>
    <property type="project" value="TreeGrafter"/>
</dbReference>
<dbReference type="Gene3D" id="3.60.120.10">
    <property type="entry name" value="Anthranilate synthase"/>
    <property type="match status" value="1"/>
</dbReference>
<evidence type="ECO:0000256" key="3">
    <source>
        <dbReference type="ARBA" id="ARBA00012824"/>
    </source>
</evidence>
<dbReference type="EC" id="5.4.4.2" evidence="3"/>
<dbReference type="InterPro" id="IPR005801">
    <property type="entry name" value="ADC_synthase"/>
</dbReference>
<name>A0A5N0YRD8_9ENTE</name>
<dbReference type="InterPro" id="IPR004561">
    <property type="entry name" value="IsoChor_synthase"/>
</dbReference>
<keyword evidence="4 7" id="KW-0413">Isomerase</keyword>
<dbReference type="Proteomes" id="UP000326078">
    <property type="component" value="Unassembled WGS sequence"/>
</dbReference>
<evidence type="ECO:0000256" key="5">
    <source>
        <dbReference type="ARBA" id="ARBA00041564"/>
    </source>
</evidence>
<gene>
    <name evidence="7" type="ORF">F6X95_07375</name>
</gene>
<dbReference type="Pfam" id="PF00425">
    <property type="entry name" value="Chorismate_bind"/>
    <property type="match status" value="1"/>
</dbReference>
<dbReference type="GO" id="GO:0008909">
    <property type="term" value="F:isochorismate synthase activity"/>
    <property type="evidence" value="ECO:0007669"/>
    <property type="project" value="UniProtKB-EC"/>
</dbReference>
<comment type="similarity">
    <text evidence="2">Belongs to the isochorismate synthase family.</text>
</comment>
<dbReference type="EMBL" id="VYUT01000009">
    <property type="protein sequence ID" value="KAA9205571.1"/>
    <property type="molecule type" value="Genomic_DNA"/>
</dbReference>
<dbReference type="PANTHER" id="PTHR42839:SF1">
    <property type="entry name" value="ISOCHORISMATE SYNTHASE MENF"/>
    <property type="match status" value="1"/>
</dbReference>
<organism evidence="7 8">
    <name type="scientific">Enterococcus durans</name>
    <dbReference type="NCBI Taxonomy" id="53345"/>
    <lineage>
        <taxon>Bacteria</taxon>
        <taxon>Bacillati</taxon>
        <taxon>Bacillota</taxon>
        <taxon>Bacilli</taxon>
        <taxon>Lactobacillales</taxon>
        <taxon>Enterococcaceae</taxon>
        <taxon>Enterococcus</taxon>
    </lineage>
</organism>
<evidence type="ECO:0000313" key="7">
    <source>
        <dbReference type="EMBL" id="KAA9205571.1"/>
    </source>
</evidence>
<proteinExistence type="inferred from homology"/>
<evidence type="ECO:0000313" key="8">
    <source>
        <dbReference type="Proteomes" id="UP000326078"/>
    </source>
</evidence>
<evidence type="ECO:0000256" key="2">
    <source>
        <dbReference type="ARBA" id="ARBA00005297"/>
    </source>
</evidence>
<evidence type="ECO:0000256" key="4">
    <source>
        <dbReference type="ARBA" id="ARBA00023235"/>
    </source>
</evidence>
<sequence length="446" mass="50843">MFDDLPKRTRYLSYSYMIPYQPLEAIFAKASAYKGTRFFWQTPDRQFGLVGLGKNLLDEPTIGNVLRIKQLKKDFFKSFYFMGERKEQPVLFGGFPFNKNNRKTEVFWADLSTGYFVLPSVLIKQVKKELIVVITVKKEEKSLKRLFDEVTDWVQILDHLLGEVTLSFPQTQVSLENELDVTTFLQSTKESIEEIRDPRNPMEKVVLARQMELRMEHFSVERLIDNLIRQQANTYVFALETKKRCFVGATPEHLLHASATHFFTASIAGSITRGKNDEEDRILGEKLLKNSKNNNEHAIVVKKLTKQLANYTEGNLSVSNKKLLKNRDIQHLHLTISGIRKPKVSLFDVTQALHPSPALGGEPKELAIQWLAKKEPSGRGLYGAPIGWCDVMEDIGEFAVGIRSGVFSENAGRLYAGCGIVGDSDPEEERQETHVKFQPMLRGVKE</sequence>
<comment type="caution">
    <text evidence="7">The sequence shown here is derived from an EMBL/GenBank/DDBJ whole genome shotgun (WGS) entry which is preliminary data.</text>
</comment>
<evidence type="ECO:0000256" key="1">
    <source>
        <dbReference type="ARBA" id="ARBA00000799"/>
    </source>
</evidence>
<dbReference type="PANTHER" id="PTHR42839">
    <property type="entry name" value="ISOCHORISMATE SYNTHASE ENTC"/>
    <property type="match status" value="1"/>
</dbReference>